<dbReference type="OrthoDB" id="100605at2"/>
<dbReference type="PANTHER" id="PTHR11533">
    <property type="entry name" value="PROTEASE M1 ZINC METALLOPROTEASE"/>
    <property type="match status" value="1"/>
</dbReference>
<dbReference type="GO" id="GO:0016285">
    <property type="term" value="F:alanyl aminopeptidase activity"/>
    <property type="evidence" value="ECO:0007669"/>
    <property type="project" value="UniProtKB-EC"/>
</dbReference>
<evidence type="ECO:0000256" key="7">
    <source>
        <dbReference type="ARBA" id="ARBA00022670"/>
    </source>
</evidence>
<dbReference type="GO" id="GO:0005737">
    <property type="term" value="C:cytoplasm"/>
    <property type="evidence" value="ECO:0007669"/>
    <property type="project" value="TreeGrafter"/>
</dbReference>
<dbReference type="Proteomes" id="UP000231586">
    <property type="component" value="Unassembled WGS sequence"/>
</dbReference>
<proteinExistence type="inferred from homology"/>
<dbReference type="GO" id="GO:0016020">
    <property type="term" value="C:membrane"/>
    <property type="evidence" value="ECO:0007669"/>
    <property type="project" value="TreeGrafter"/>
</dbReference>
<evidence type="ECO:0000256" key="2">
    <source>
        <dbReference type="ARBA" id="ARBA00001947"/>
    </source>
</evidence>
<evidence type="ECO:0000256" key="11">
    <source>
        <dbReference type="ARBA" id="ARBA00023049"/>
    </source>
</evidence>
<dbReference type="Gene3D" id="2.60.40.1730">
    <property type="entry name" value="tricorn interacting facor f3 domain"/>
    <property type="match status" value="1"/>
</dbReference>
<sequence length="428" mass="47637">MSVREPALDPYVPHRGSSAYTVDHYDLDLEYKVASNRLDGAATLELRLLEDTDVVELDLVRLRVEHVTVERQRAPYKHSGGRVRVRLGRVRRAGTRLTLAVRYSGRPAPAMGTWGDVGWEELTDGSLCANQPDGAPTWFPCNDHPSHRATFRITVTTEADYAVVTNGELEHVARKGSTRVWRFGRTDPMCTYLAAVHVGRYEPLVLASSRVPQVAHAPRAQHHAVAADLVRHDQLMRTFEDLFGPYPFTSYRLVVTADPLEIPLEAQGMSVFGAQHLDGTGSWDRLVAHELAHQWFGNSVSVARWSDIWLNEGFACYAEWLWSEASGGPTADRLAREAHARLAALPQDLVVGDPGPENMFDDRLYKRGALTLHALRTVLGDDAFFDAVREWTRSHRHASASTADLRALVGHDALLDAWLLDPALPALP</sequence>
<dbReference type="GO" id="GO:0005615">
    <property type="term" value="C:extracellular space"/>
    <property type="evidence" value="ECO:0007669"/>
    <property type="project" value="TreeGrafter"/>
</dbReference>
<dbReference type="InterPro" id="IPR045357">
    <property type="entry name" value="Aminopeptidase_N-like_N"/>
</dbReference>
<dbReference type="InterPro" id="IPR042097">
    <property type="entry name" value="Aminopeptidase_N-like_N_sf"/>
</dbReference>
<comment type="similarity">
    <text evidence="3">Belongs to the peptidase M1 family.</text>
</comment>
<keyword evidence="17" id="KW-1185">Reference proteome</keyword>
<evidence type="ECO:0000256" key="6">
    <source>
        <dbReference type="ARBA" id="ARBA00022438"/>
    </source>
</evidence>
<name>A0A2M8WJ73_9MICO</name>
<evidence type="ECO:0000256" key="1">
    <source>
        <dbReference type="ARBA" id="ARBA00000098"/>
    </source>
</evidence>
<dbReference type="InterPro" id="IPR001930">
    <property type="entry name" value="Peptidase_M1"/>
</dbReference>
<dbReference type="GO" id="GO:0042277">
    <property type="term" value="F:peptide binding"/>
    <property type="evidence" value="ECO:0007669"/>
    <property type="project" value="TreeGrafter"/>
</dbReference>
<evidence type="ECO:0000256" key="4">
    <source>
        <dbReference type="ARBA" id="ARBA00012564"/>
    </source>
</evidence>
<dbReference type="Pfam" id="PF01433">
    <property type="entry name" value="Peptidase_M1"/>
    <property type="match status" value="1"/>
</dbReference>
<organism evidence="16 17">
    <name type="scientific">Luteimicrobium subarcticum</name>
    <dbReference type="NCBI Taxonomy" id="620910"/>
    <lineage>
        <taxon>Bacteria</taxon>
        <taxon>Bacillati</taxon>
        <taxon>Actinomycetota</taxon>
        <taxon>Actinomycetes</taxon>
        <taxon>Micrococcales</taxon>
        <taxon>Luteimicrobium</taxon>
    </lineage>
</organism>
<dbReference type="SUPFAM" id="SSF55486">
    <property type="entry name" value="Metalloproteases ('zincins'), catalytic domain"/>
    <property type="match status" value="1"/>
</dbReference>
<evidence type="ECO:0000259" key="14">
    <source>
        <dbReference type="Pfam" id="PF01433"/>
    </source>
</evidence>
<keyword evidence="10" id="KW-0862">Zinc</keyword>
<dbReference type="CDD" id="cd09603">
    <property type="entry name" value="M1_APN_like"/>
    <property type="match status" value="1"/>
</dbReference>
<dbReference type="AlphaFoldDB" id="A0A2M8WJ73"/>
<evidence type="ECO:0000256" key="3">
    <source>
        <dbReference type="ARBA" id="ARBA00010136"/>
    </source>
</evidence>
<evidence type="ECO:0000256" key="8">
    <source>
        <dbReference type="ARBA" id="ARBA00022723"/>
    </source>
</evidence>
<keyword evidence="8" id="KW-0479">Metal-binding</keyword>
<dbReference type="Gene3D" id="1.10.390.10">
    <property type="entry name" value="Neutral Protease Domain 2"/>
    <property type="match status" value="1"/>
</dbReference>
<evidence type="ECO:0000256" key="13">
    <source>
        <dbReference type="ARBA" id="ARBA00031533"/>
    </source>
</evidence>
<feature type="domain" description="Peptidase M1 membrane alanine aminopeptidase" evidence="14">
    <location>
        <begin position="234"/>
        <end position="407"/>
    </location>
</feature>
<evidence type="ECO:0000313" key="16">
    <source>
        <dbReference type="EMBL" id="PJI90981.1"/>
    </source>
</evidence>
<feature type="domain" description="Aminopeptidase N-like N-terminal" evidence="15">
    <location>
        <begin position="23"/>
        <end position="193"/>
    </location>
</feature>
<dbReference type="EC" id="3.4.11.2" evidence="4"/>
<keyword evidence="9" id="KW-0378">Hydrolase</keyword>
<dbReference type="EMBL" id="PGTZ01000009">
    <property type="protein sequence ID" value="PJI90981.1"/>
    <property type="molecule type" value="Genomic_DNA"/>
</dbReference>
<accession>A0A2M8WJ73</accession>
<evidence type="ECO:0000256" key="12">
    <source>
        <dbReference type="ARBA" id="ARBA00029811"/>
    </source>
</evidence>
<comment type="catalytic activity">
    <reaction evidence="1">
        <text>Release of an N-terminal amino acid, Xaa-|-Yaa- from a peptide, amide or arylamide. Xaa is preferably Ala, but may be most amino acids including Pro (slow action). When a terminal hydrophobic residue is followed by a prolyl residue, the two may be released as an intact Xaa-Pro dipeptide.</text>
        <dbReference type="EC" id="3.4.11.2"/>
    </reaction>
</comment>
<gene>
    <name evidence="16" type="ORF">CLV34_2240</name>
</gene>
<dbReference type="GO" id="GO:0006508">
    <property type="term" value="P:proteolysis"/>
    <property type="evidence" value="ECO:0007669"/>
    <property type="project" value="UniProtKB-KW"/>
</dbReference>
<dbReference type="GO" id="GO:0043171">
    <property type="term" value="P:peptide catabolic process"/>
    <property type="evidence" value="ECO:0007669"/>
    <property type="project" value="TreeGrafter"/>
</dbReference>
<dbReference type="PRINTS" id="PR00756">
    <property type="entry name" value="ALADIPTASE"/>
</dbReference>
<evidence type="ECO:0000259" key="15">
    <source>
        <dbReference type="Pfam" id="PF17900"/>
    </source>
</evidence>
<dbReference type="PANTHER" id="PTHR11533:SF174">
    <property type="entry name" value="PUROMYCIN-SENSITIVE AMINOPEPTIDASE-RELATED"/>
    <property type="match status" value="1"/>
</dbReference>
<evidence type="ECO:0000313" key="17">
    <source>
        <dbReference type="Proteomes" id="UP000231586"/>
    </source>
</evidence>
<dbReference type="Pfam" id="PF17900">
    <property type="entry name" value="Peptidase_M1_N"/>
    <property type="match status" value="1"/>
</dbReference>
<evidence type="ECO:0000256" key="5">
    <source>
        <dbReference type="ARBA" id="ARBA00015611"/>
    </source>
</evidence>
<dbReference type="GO" id="GO:0008270">
    <property type="term" value="F:zinc ion binding"/>
    <property type="evidence" value="ECO:0007669"/>
    <property type="project" value="InterPro"/>
</dbReference>
<dbReference type="GO" id="GO:0070006">
    <property type="term" value="F:metalloaminopeptidase activity"/>
    <property type="evidence" value="ECO:0007669"/>
    <property type="project" value="TreeGrafter"/>
</dbReference>
<dbReference type="InterPro" id="IPR050344">
    <property type="entry name" value="Peptidase_M1_aminopeptidases"/>
</dbReference>
<comment type="cofactor">
    <cofactor evidence="2">
        <name>Zn(2+)</name>
        <dbReference type="ChEBI" id="CHEBI:29105"/>
    </cofactor>
</comment>
<keyword evidence="11" id="KW-0482">Metalloprotease</keyword>
<protein>
    <recommendedName>
        <fullName evidence="5">Aminopeptidase N</fullName>
        <ecNumber evidence="4">3.4.11.2</ecNumber>
    </recommendedName>
    <alternativeName>
        <fullName evidence="12">Alanine aminopeptidase</fullName>
    </alternativeName>
    <alternativeName>
        <fullName evidence="13">Lysyl aminopeptidase</fullName>
    </alternativeName>
</protein>
<dbReference type="SUPFAM" id="SSF63737">
    <property type="entry name" value="Leukotriene A4 hydrolase N-terminal domain"/>
    <property type="match status" value="1"/>
</dbReference>
<reference evidence="16 17" key="1">
    <citation type="submission" date="2017-11" db="EMBL/GenBank/DDBJ databases">
        <title>Genomic Encyclopedia of Archaeal and Bacterial Type Strains, Phase II (KMG-II): From Individual Species to Whole Genera.</title>
        <authorList>
            <person name="Goeker M."/>
        </authorList>
    </citation>
    <scope>NUCLEOTIDE SEQUENCE [LARGE SCALE GENOMIC DNA]</scope>
    <source>
        <strain evidence="16 17">DSM 22413</strain>
    </source>
</reference>
<keyword evidence="7" id="KW-0645">Protease</keyword>
<comment type="caution">
    <text evidence="16">The sequence shown here is derived from an EMBL/GenBank/DDBJ whole genome shotgun (WGS) entry which is preliminary data.</text>
</comment>
<dbReference type="InterPro" id="IPR014782">
    <property type="entry name" value="Peptidase_M1_dom"/>
</dbReference>
<keyword evidence="6" id="KW-0031">Aminopeptidase</keyword>
<evidence type="ECO:0000256" key="10">
    <source>
        <dbReference type="ARBA" id="ARBA00022833"/>
    </source>
</evidence>
<evidence type="ECO:0000256" key="9">
    <source>
        <dbReference type="ARBA" id="ARBA00022801"/>
    </source>
</evidence>
<dbReference type="InterPro" id="IPR027268">
    <property type="entry name" value="Peptidase_M4/M1_CTD_sf"/>
</dbReference>